<dbReference type="AlphaFoldDB" id="A0A7J9LRL1"/>
<dbReference type="GO" id="GO:0030198">
    <property type="term" value="P:extracellular matrix organization"/>
    <property type="evidence" value="ECO:0007669"/>
    <property type="project" value="TreeGrafter"/>
</dbReference>
<dbReference type="GO" id="GO:0030574">
    <property type="term" value="P:collagen catabolic process"/>
    <property type="evidence" value="ECO:0007669"/>
    <property type="project" value="TreeGrafter"/>
</dbReference>
<evidence type="ECO:0000256" key="5">
    <source>
        <dbReference type="SAM" id="SignalP"/>
    </source>
</evidence>
<evidence type="ECO:0000256" key="1">
    <source>
        <dbReference type="ARBA" id="ARBA00022670"/>
    </source>
</evidence>
<keyword evidence="8" id="KW-1185">Reference proteome</keyword>
<dbReference type="GO" id="GO:0008270">
    <property type="term" value="F:zinc ion binding"/>
    <property type="evidence" value="ECO:0007669"/>
    <property type="project" value="InterPro"/>
</dbReference>
<feature type="chain" id="PRO_5029680029" description="Peptidase M10 metallopeptidase domain-containing protein" evidence="5">
    <location>
        <begin position="22"/>
        <end position="153"/>
    </location>
</feature>
<keyword evidence="1" id="KW-0645">Protease</keyword>
<dbReference type="InterPro" id="IPR024079">
    <property type="entry name" value="MetalloPept_cat_dom_sf"/>
</dbReference>
<evidence type="ECO:0000313" key="7">
    <source>
        <dbReference type="EMBL" id="MBA0861403.1"/>
    </source>
</evidence>
<evidence type="ECO:0000256" key="3">
    <source>
        <dbReference type="ARBA" id="ARBA00022801"/>
    </source>
</evidence>
<evidence type="ECO:0000256" key="4">
    <source>
        <dbReference type="ARBA" id="ARBA00022833"/>
    </source>
</evidence>
<comment type="caution">
    <text evidence="7">The sequence shown here is derived from an EMBL/GenBank/DDBJ whole genome shotgun (WGS) entry which is preliminary data.</text>
</comment>
<evidence type="ECO:0000259" key="6">
    <source>
        <dbReference type="Pfam" id="PF00413"/>
    </source>
</evidence>
<dbReference type="PANTHER" id="PTHR10201">
    <property type="entry name" value="MATRIX METALLOPROTEINASE"/>
    <property type="match status" value="1"/>
</dbReference>
<accession>A0A7J9LRL1</accession>
<dbReference type="GO" id="GO:0004222">
    <property type="term" value="F:metalloendopeptidase activity"/>
    <property type="evidence" value="ECO:0007669"/>
    <property type="project" value="InterPro"/>
</dbReference>
<evidence type="ECO:0000256" key="2">
    <source>
        <dbReference type="ARBA" id="ARBA00022723"/>
    </source>
</evidence>
<dbReference type="EMBL" id="JABFAF010000007">
    <property type="protein sequence ID" value="MBA0861403.1"/>
    <property type="molecule type" value="Genomic_DNA"/>
</dbReference>
<proteinExistence type="predicted"/>
<reference evidence="7 8" key="1">
    <citation type="journal article" date="2019" name="Genome Biol. Evol.">
        <title>Insights into the evolution of the New World diploid cottons (Gossypium, subgenus Houzingenia) based on genome sequencing.</title>
        <authorList>
            <person name="Grover C.E."/>
            <person name="Arick M.A. 2nd"/>
            <person name="Thrash A."/>
            <person name="Conover J.L."/>
            <person name="Sanders W.S."/>
            <person name="Peterson D.G."/>
            <person name="Frelichowski J.E."/>
            <person name="Scheffler J.A."/>
            <person name="Scheffler B.E."/>
            <person name="Wendel J.F."/>
        </authorList>
    </citation>
    <scope>NUCLEOTIDE SEQUENCE [LARGE SCALE GENOMIC DNA]</scope>
    <source>
        <strain evidence="7">1</strain>
        <tissue evidence="7">Leaf</tissue>
    </source>
</reference>
<gene>
    <name evidence="7" type="ORF">Goshw_027552</name>
</gene>
<dbReference type="PANTHER" id="PTHR10201:SF213">
    <property type="entry name" value="METALLOENDOPROTEINASE 2-MMP-LIKE"/>
    <property type="match status" value="1"/>
</dbReference>
<dbReference type="SUPFAM" id="SSF55486">
    <property type="entry name" value="Metalloproteases ('zincins'), catalytic domain"/>
    <property type="match status" value="1"/>
</dbReference>
<dbReference type="GO" id="GO:0031012">
    <property type="term" value="C:extracellular matrix"/>
    <property type="evidence" value="ECO:0007669"/>
    <property type="project" value="InterPro"/>
</dbReference>
<keyword evidence="2" id="KW-0479">Metal-binding</keyword>
<keyword evidence="5" id="KW-0732">Signal</keyword>
<name>A0A7J9LRL1_GOSSC</name>
<keyword evidence="3" id="KW-0378">Hydrolase</keyword>
<dbReference type="InterPro" id="IPR001818">
    <property type="entry name" value="Pept_M10_metallopeptidase"/>
</dbReference>
<protein>
    <recommendedName>
        <fullName evidence="6">Peptidase M10 metallopeptidase domain-containing protein</fullName>
    </recommendedName>
</protein>
<evidence type="ECO:0000313" key="8">
    <source>
        <dbReference type="Proteomes" id="UP000593576"/>
    </source>
</evidence>
<keyword evidence="4" id="KW-0862">Zinc</keyword>
<dbReference type="GO" id="GO:0006508">
    <property type="term" value="P:proteolysis"/>
    <property type="evidence" value="ECO:0007669"/>
    <property type="project" value="UniProtKB-KW"/>
</dbReference>
<dbReference type="Gene3D" id="3.40.390.10">
    <property type="entry name" value="Collagenase (Catalytic Domain)"/>
    <property type="match status" value="1"/>
</dbReference>
<dbReference type="Proteomes" id="UP000593576">
    <property type="component" value="Unassembled WGS sequence"/>
</dbReference>
<sequence length="153" mass="17048">MAAKFWHQLLMVLVFQPFVATSRPVKGDIGNGGKKVKQLLPSCNGSEGRHGVFHLVENYSFSNGITSGCPSFCDQQSEKTKLILHFLYFPTLGWSQLDLQSGAMHEIGHALGGLGHSRNPDAVMYYRLDCGRNKRNLSQEHITGLQTLYAWLP</sequence>
<dbReference type="OrthoDB" id="406838at2759"/>
<feature type="domain" description="Peptidase M10 metallopeptidase" evidence="6">
    <location>
        <begin position="78"/>
        <end position="150"/>
    </location>
</feature>
<organism evidence="7 8">
    <name type="scientific">Gossypium schwendimanii</name>
    <name type="common">Cotton</name>
    <dbReference type="NCBI Taxonomy" id="34291"/>
    <lineage>
        <taxon>Eukaryota</taxon>
        <taxon>Viridiplantae</taxon>
        <taxon>Streptophyta</taxon>
        <taxon>Embryophyta</taxon>
        <taxon>Tracheophyta</taxon>
        <taxon>Spermatophyta</taxon>
        <taxon>Magnoliopsida</taxon>
        <taxon>eudicotyledons</taxon>
        <taxon>Gunneridae</taxon>
        <taxon>Pentapetalae</taxon>
        <taxon>rosids</taxon>
        <taxon>malvids</taxon>
        <taxon>Malvales</taxon>
        <taxon>Malvaceae</taxon>
        <taxon>Malvoideae</taxon>
        <taxon>Gossypium</taxon>
    </lineage>
</organism>
<dbReference type="Pfam" id="PF00413">
    <property type="entry name" value="Peptidase_M10"/>
    <property type="match status" value="1"/>
</dbReference>
<feature type="signal peptide" evidence="5">
    <location>
        <begin position="1"/>
        <end position="21"/>
    </location>
</feature>